<evidence type="ECO:0000256" key="1">
    <source>
        <dbReference type="PROSITE-ProRule" id="PRU00409"/>
    </source>
</evidence>
<keyword evidence="1" id="KW-0067">ATP-binding</keyword>
<reference evidence="3 4" key="1">
    <citation type="submission" date="2023-07" db="EMBL/GenBank/DDBJ databases">
        <title>Genomic Encyclopedia of Type Strains, Phase IV (KMG-IV): sequencing the most valuable type-strain genomes for metagenomic binning, comparative biology and taxonomic classification.</title>
        <authorList>
            <person name="Goeker M."/>
        </authorList>
    </citation>
    <scope>NUCLEOTIDE SEQUENCE [LARGE SCALE GENOMIC DNA]</scope>
    <source>
        <strain evidence="3 4">DSM 19922</strain>
    </source>
</reference>
<dbReference type="InterPro" id="IPR011761">
    <property type="entry name" value="ATP-grasp"/>
</dbReference>
<dbReference type="Proteomes" id="UP001244552">
    <property type="component" value="Unassembled WGS sequence"/>
</dbReference>
<evidence type="ECO:0000313" key="4">
    <source>
        <dbReference type="Proteomes" id="UP001244552"/>
    </source>
</evidence>
<evidence type="ECO:0000259" key="2">
    <source>
        <dbReference type="PROSITE" id="PS50975"/>
    </source>
</evidence>
<feature type="domain" description="ATP-grasp" evidence="2">
    <location>
        <begin position="120"/>
        <end position="317"/>
    </location>
</feature>
<keyword evidence="1" id="KW-0547">Nucleotide-binding</keyword>
<accession>A0ABU0MGW4</accession>
<name>A0ABU0MGW4_9PROT</name>
<gene>
    <name evidence="3" type="ORF">QO018_001539</name>
</gene>
<dbReference type="RefSeq" id="WP_209980627.1">
    <property type="nucleotide sequence ID" value="NZ_JAGINO010000004.1"/>
</dbReference>
<evidence type="ECO:0000313" key="3">
    <source>
        <dbReference type="EMBL" id="MDQ0532692.1"/>
    </source>
</evidence>
<comment type="caution">
    <text evidence="3">The sequence shown here is derived from an EMBL/GenBank/DDBJ whole genome shotgun (WGS) entry which is preliminary data.</text>
</comment>
<dbReference type="SUPFAM" id="SSF56059">
    <property type="entry name" value="Glutathione synthetase ATP-binding domain-like"/>
    <property type="match status" value="1"/>
</dbReference>
<dbReference type="PROSITE" id="PS50975">
    <property type="entry name" value="ATP_GRASP"/>
    <property type="match status" value="1"/>
</dbReference>
<keyword evidence="4" id="KW-1185">Reference proteome</keyword>
<dbReference type="EMBL" id="JAUSVU010000004">
    <property type="protein sequence ID" value="MDQ0532692.1"/>
    <property type="molecule type" value="Genomic_DNA"/>
</dbReference>
<proteinExistence type="predicted"/>
<dbReference type="Pfam" id="PF15632">
    <property type="entry name" value="ATPgrasp_Ter"/>
    <property type="match status" value="1"/>
</dbReference>
<dbReference type="Gene3D" id="3.30.470.20">
    <property type="entry name" value="ATP-grasp fold, B domain"/>
    <property type="match status" value="1"/>
</dbReference>
<protein>
    <submittedName>
        <fullName evidence="3">ATP-grasp superfamily ATP-dependent carboligase</fullName>
    </submittedName>
</protein>
<organism evidence="3 4">
    <name type="scientific">Azospirillum picis</name>
    <dbReference type="NCBI Taxonomy" id="488438"/>
    <lineage>
        <taxon>Bacteria</taxon>
        <taxon>Pseudomonadati</taxon>
        <taxon>Pseudomonadota</taxon>
        <taxon>Alphaproteobacteria</taxon>
        <taxon>Rhodospirillales</taxon>
        <taxon>Azospirillaceae</taxon>
        <taxon>Azospirillum</taxon>
    </lineage>
</organism>
<sequence>MTKTGQAHGPLACVLGDMDLVRPLGLAKIRCAVVAPGDSAAAHSRFTDRLLAWDGACDGALVDRLLRFGAAHPEKPVLYFQDDAQLLMVSRHRDRLAGVFRFALASPDLVETLVDKGRFQELADRLDLPVPRTRRLRPAPGSEAPELDLDYPLIVKPLTRRPPWDEIEGWGKAIRLDGPEDLRALWPRLIPVGIDLLAQEMVPGAETRIESHHLYIDPDGEVAGEFTGRKIRTYPLDFGHSTALTITDIHGEGADVAALGRGIAKRIGLTGVAKFDFKRGPDGRLHLLEINPRFNLWHHLGAVAGVNLPALVQADLTGRPRPTPASATARPGARWCHISRDRLAARDSGVPTLRWVAWVAGCEAKAIMPDDPMPFLRPKLDKLLARIPGGRPPRLAKP</sequence>